<name>A0A834E196_9CHIR</name>
<sequence length="124" mass="13111">MFSPEHSSKHPFPTSQRSFNCWPRFTTPVNSVPSHGSVGAWGARPGATATPLLPQAVGPLGPEGRPPHTYPTLSTQEKDTQARSSALLGWPGEKEARRPGLPSRPVWVEGGGKPCSGALSHVPA</sequence>
<gene>
    <name evidence="2" type="ORF">HJG60_011577</name>
</gene>
<accession>A0A834E196</accession>
<protein>
    <submittedName>
        <fullName evidence="2">Uncharacterized protein</fullName>
    </submittedName>
</protein>
<comment type="caution">
    <text evidence="2">The sequence shown here is derived from an EMBL/GenBank/DDBJ whole genome shotgun (WGS) entry which is preliminary data.</text>
</comment>
<dbReference type="AlphaFoldDB" id="A0A834E196"/>
<reference evidence="2 3" key="1">
    <citation type="journal article" date="2020" name="Nature">
        <title>Six reference-quality genomes reveal evolution of bat adaptations.</title>
        <authorList>
            <person name="Jebb D."/>
            <person name="Huang Z."/>
            <person name="Pippel M."/>
            <person name="Hughes G.M."/>
            <person name="Lavrichenko K."/>
            <person name="Devanna P."/>
            <person name="Winkler S."/>
            <person name="Jermiin L.S."/>
            <person name="Skirmuntt E.C."/>
            <person name="Katzourakis A."/>
            <person name="Burkitt-Gray L."/>
            <person name="Ray D.A."/>
            <person name="Sullivan K.A.M."/>
            <person name="Roscito J.G."/>
            <person name="Kirilenko B.M."/>
            <person name="Davalos L.M."/>
            <person name="Corthals A.P."/>
            <person name="Power M.L."/>
            <person name="Jones G."/>
            <person name="Ransome R.D."/>
            <person name="Dechmann D.K.N."/>
            <person name="Locatelli A.G."/>
            <person name="Puechmaille S.J."/>
            <person name="Fedrigo O."/>
            <person name="Jarvis E.D."/>
            <person name="Hiller M."/>
            <person name="Vernes S.C."/>
            <person name="Myers E.W."/>
            <person name="Teeling E.C."/>
        </authorList>
    </citation>
    <scope>NUCLEOTIDE SEQUENCE [LARGE SCALE GENOMIC DNA]</scope>
    <source>
        <strain evidence="2">Bat1K_MPI-CBG_1</strain>
    </source>
</reference>
<evidence type="ECO:0000313" key="2">
    <source>
        <dbReference type="EMBL" id="KAF6099846.1"/>
    </source>
</evidence>
<dbReference type="EMBL" id="JABVXQ010000007">
    <property type="protein sequence ID" value="KAF6099846.1"/>
    <property type="molecule type" value="Genomic_DNA"/>
</dbReference>
<proteinExistence type="predicted"/>
<feature type="region of interest" description="Disordered" evidence="1">
    <location>
        <begin position="33"/>
        <end position="124"/>
    </location>
</feature>
<evidence type="ECO:0000313" key="3">
    <source>
        <dbReference type="Proteomes" id="UP000664940"/>
    </source>
</evidence>
<organism evidence="2 3">
    <name type="scientific">Phyllostomus discolor</name>
    <name type="common">pale spear-nosed bat</name>
    <dbReference type="NCBI Taxonomy" id="89673"/>
    <lineage>
        <taxon>Eukaryota</taxon>
        <taxon>Metazoa</taxon>
        <taxon>Chordata</taxon>
        <taxon>Craniata</taxon>
        <taxon>Vertebrata</taxon>
        <taxon>Euteleostomi</taxon>
        <taxon>Mammalia</taxon>
        <taxon>Eutheria</taxon>
        <taxon>Laurasiatheria</taxon>
        <taxon>Chiroptera</taxon>
        <taxon>Yangochiroptera</taxon>
        <taxon>Phyllostomidae</taxon>
        <taxon>Phyllostominae</taxon>
        <taxon>Phyllostomus</taxon>
    </lineage>
</organism>
<dbReference type="Proteomes" id="UP000664940">
    <property type="component" value="Unassembled WGS sequence"/>
</dbReference>
<evidence type="ECO:0000256" key="1">
    <source>
        <dbReference type="SAM" id="MobiDB-lite"/>
    </source>
</evidence>